<proteinExistence type="predicted"/>
<reference evidence="3 4" key="1">
    <citation type="submission" date="2016-08" db="EMBL/GenBank/DDBJ databases">
        <title>Analysis of Carbohydrate Active Enzymes in Thermogemmatispora T81 Reveals Carbohydrate Degradation Ability.</title>
        <authorList>
            <person name="Tomazini A."/>
            <person name="Lal S."/>
            <person name="Stott M."/>
            <person name="Henrissat B."/>
            <person name="Polikarpov I."/>
            <person name="Sparling R."/>
            <person name="Levin D.B."/>
        </authorList>
    </citation>
    <scope>NUCLEOTIDE SEQUENCE [LARGE SCALE GENOMIC DNA]</scope>
    <source>
        <strain evidence="3 4">T81</strain>
    </source>
</reference>
<comment type="caution">
    <text evidence="3">The sequence shown here is derived from an EMBL/GenBank/DDBJ whole genome shotgun (WGS) entry which is preliminary data.</text>
</comment>
<evidence type="ECO:0000313" key="4">
    <source>
        <dbReference type="Proteomes" id="UP000248706"/>
    </source>
</evidence>
<keyword evidence="2" id="KW-1133">Transmembrane helix</keyword>
<evidence type="ECO:0008006" key="5">
    <source>
        <dbReference type="Google" id="ProtNLM"/>
    </source>
</evidence>
<feature type="region of interest" description="Disordered" evidence="1">
    <location>
        <begin position="1"/>
        <end position="67"/>
    </location>
</feature>
<dbReference type="RefSeq" id="WP_112430909.1">
    <property type="nucleotide sequence ID" value="NZ_MCIF01000002.1"/>
</dbReference>
<evidence type="ECO:0000256" key="1">
    <source>
        <dbReference type="SAM" id="MobiDB-lite"/>
    </source>
</evidence>
<feature type="transmembrane region" description="Helical" evidence="2">
    <location>
        <begin position="113"/>
        <end position="139"/>
    </location>
</feature>
<name>A0A328VMS4_9CHLR</name>
<evidence type="ECO:0000256" key="2">
    <source>
        <dbReference type="SAM" id="Phobius"/>
    </source>
</evidence>
<dbReference type="OrthoDB" id="2474543at2"/>
<gene>
    <name evidence="3" type="ORF">A4R35_15455</name>
</gene>
<keyword evidence="2" id="KW-0472">Membrane</keyword>
<dbReference type="Proteomes" id="UP000248706">
    <property type="component" value="Unassembled WGS sequence"/>
</dbReference>
<evidence type="ECO:0000313" key="3">
    <source>
        <dbReference type="EMBL" id="RAQ96933.1"/>
    </source>
</evidence>
<sequence>MSRESKGPRWSEEPGEESWSAYGEFLPPGRRAQRRSRPSGSEATRWQPAEEPLRRRRAPRWEGEDAEEVVEEVAMGGGRENLLFVDEEEEPSSYRRRHQADYRQRRKRRGPPWLWFLGGCSAAILLLLLGIIVAVFAALRSVTGNSPLPILGPAVNTYTQTSQQTIPINNLQQLKVSSQIGSVDVAVDSSLSTPELTIIKQVRVGGQAEADEEFKRISVQIQPGLTSLQVTTTLPQSEGLNGSNDTVNLRFKLPTQVNQGATPFELNVELAVGDVHIQGLNGMLVVENEAGNITVEGTTLTNGSSLRTVNGQVTFNGTLDTHPIAGGRPLFQIHSEVGQLNVTLPASTAVVVDAYVNSGRIVSTFPIQVSTNAGSATYYGPLVPGSGPMPTALLRLDVGTGTINLHSA</sequence>
<dbReference type="EMBL" id="MCIF01000002">
    <property type="protein sequence ID" value="RAQ96933.1"/>
    <property type="molecule type" value="Genomic_DNA"/>
</dbReference>
<organism evidence="3 4">
    <name type="scientific">Thermogemmatispora tikiterensis</name>
    <dbReference type="NCBI Taxonomy" id="1825093"/>
    <lineage>
        <taxon>Bacteria</taxon>
        <taxon>Bacillati</taxon>
        <taxon>Chloroflexota</taxon>
        <taxon>Ktedonobacteria</taxon>
        <taxon>Thermogemmatisporales</taxon>
        <taxon>Thermogemmatisporaceae</taxon>
        <taxon>Thermogemmatispora</taxon>
    </lineage>
</organism>
<protein>
    <recommendedName>
        <fullName evidence="5">Adhesin domain-containing protein</fullName>
    </recommendedName>
</protein>
<keyword evidence="2" id="KW-0812">Transmembrane</keyword>
<keyword evidence="4" id="KW-1185">Reference proteome</keyword>
<accession>A0A328VMS4</accession>
<dbReference type="AlphaFoldDB" id="A0A328VMS4"/>
<feature type="compositionally biased region" description="Basic and acidic residues" evidence="1">
    <location>
        <begin position="1"/>
        <end position="12"/>
    </location>
</feature>